<dbReference type="KEGG" id="aalg:AREALGSMS7_05052"/>
<protein>
    <submittedName>
        <fullName evidence="2">HicB_like antitoxin of bacterial toxin-antitoxin system</fullName>
    </submittedName>
</protein>
<dbReference type="Proteomes" id="UP000204551">
    <property type="component" value="Plasmid pSMS7"/>
</dbReference>
<evidence type="ECO:0000313" key="3">
    <source>
        <dbReference type="Proteomes" id="UP000204551"/>
    </source>
</evidence>
<geneLocation type="plasmid" evidence="3">
    <name>psms7</name>
</geneLocation>
<proteinExistence type="predicted"/>
<dbReference type="SUPFAM" id="SSF143100">
    <property type="entry name" value="TTHA1013/TTHA0281-like"/>
    <property type="match status" value="1"/>
</dbReference>
<dbReference type="InterPro" id="IPR051404">
    <property type="entry name" value="TA_system_antitoxin"/>
</dbReference>
<evidence type="ECO:0000313" key="2">
    <source>
        <dbReference type="EMBL" id="ASO08424.1"/>
    </source>
</evidence>
<dbReference type="AlphaFoldDB" id="A0A221V495"/>
<gene>
    <name evidence="2" type="ORF">AREALGSMS7_05052</name>
</gene>
<dbReference type="RefSeq" id="WP_093980789.1">
    <property type="nucleotide sequence ID" value="NZ_CP022516.1"/>
</dbReference>
<dbReference type="PANTHER" id="PTHR34504:SF2">
    <property type="entry name" value="UPF0150 PROTEIN SSL0259"/>
    <property type="match status" value="1"/>
</dbReference>
<dbReference type="InterPro" id="IPR035069">
    <property type="entry name" value="TTHA1013/TTHA0281-like"/>
</dbReference>
<dbReference type="PANTHER" id="PTHR34504">
    <property type="entry name" value="ANTITOXIN HICB"/>
    <property type="match status" value="1"/>
</dbReference>
<dbReference type="Pfam" id="PF15919">
    <property type="entry name" value="HicB_lk_antitox"/>
    <property type="match status" value="1"/>
</dbReference>
<sequence length="54" mass="6088">MEYEIIYEKSSDGWSAYVPELPGCTSAGADRAEIENNIKEAIELHLELLHGQEH</sequence>
<evidence type="ECO:0000259" key="1">
    <source>
        <dbReference type="Pfam" id="PF15919"/>
    </source>
</evidence>
<dbReference type="InterPro" id="IPR031807">
    <property type="entry name" value="HicB-like"/>
</dbReference>
<name>A0A221V495_9FLAO</name>
<dbReference type="Gene3D" id="3.30.160.250">
    <property type="match status" value="1"/>
</dbReference>
<reference evidence="2 3" key="1">
    <citation type="submission" date="2017-07" db="EMBL/GenBank/DDBJ databases">
        <title>Genome Sequence of Arenibacter algicola Strain SMS7 Isolated from a culture of the Diatom Skeletonema marinoi.</title>
        <authorList>
            <person name="Topel M."/>
            <person name="Pinder M.I.M."/>
            <person name="Johansson O.N."/>
            <person name="Kourtchenko O."/>
            <person name="Godhe A."/>
            <person name="Clarke A.K."/>
        </authorList>
    </citation>
    <scope>NUCLEOTIDE SEQUENCE [LARGE SCALE GENOMIC DNA]</scope>
    <source>
        <strain evidence="2 3">SMS7</strain>
        <plasmid evidence="3">Plasmid psms7</plasmid>
    </source>
</reference>
<keyword evidence="2" id="KW-0614">Plasmid</keyword>
<feature type="domain" description="HicB-like antitoxin of toxin-antitoxin system" evidence="1">
    <location>
        <begin position="4"/>
        <end position="49"/>
    </location>
</feature>
<organism evidence="2 3">
    <name type="scientific">Arenibacter algicola</name>
    <dbReference type="NCBI Taxonomy" id="616991"/>
    <lineage>
        <taxon>Bacteria</taxon>
        <taxon>Pseudomonadati</taxon>
        <taxon>Bacteroidota</taxon>
        <taxon>Flavobacteriia</taxon>
        <taxon>Flavobacteriales</taxon>
        <taxon>Flavobacteriaceae</taxon>
        <taxon>Arenibacter</taxon>
    </lineage>
</organism>
<accession>A0A221V495</accession>
<dbReference type="EMBL" id="CP022516">
    <property type="protein sequence ID" value="ASO08424.1"/>
    <property type="molecule type" value="Genomic_DNA"/>
</dbReference>